<protein>
    <submittedName>
        <fullName evidence="3">Uncharacterized protein</fullName>
    </submittedName>
</protein>
<gene>
    <name evidence="3" type="ORF">CAE01nite_29700</name>
</gene>
<dbReference type="Proteomes" id="UP000321181">
    <property type="component" value="Unassembled WGS sequence"/>
</dbReference>
<accession>A0A512DFK7</accession>
<dbReference type="RefSeq" id="WP_146906112.1">
    <property type="nucleotide sequence ID" value="NZ_BAAARM010000005.1"/>
</dbReference>
<feature type="compositionally biased region" description="Low complexity" evidence="2">
    <location>
        <begin position="216"/>
        <end position="225"/>
    </location>
</feature>
<evidence type="ECO:0000256" key="2">
    <source>
        <dbReference type="SAM" id="MobiDB-lite"/>
    </source>
</evidence>
<feature type="compositionally biased region" description="Basic and acidic residues" evidence="2">
    <location>
        <begin position="226"/>
        <end position="243"/>
    </location>
</feature>
<sequence>MSVAGDGLEVDLQAVAAVAGRIPVDRGEAAADRARTVPTGHIFGSSPAATSLAETWQLAVAHHRLAADQVREDLVELREALRTAVSRVETLETDAASSYAAAVDAYAAAAERNAADVAGTATAFVEAHPSALADEAAQEHAAPGSERVDGSRGGPADAADAARSDEPGTRGPADERGAYGPADERGTHGPAGERGSHAPAGEQGSHAPADERDLHGPAGEPGARGPADERGTHGPEDESRPYG</sequence>
<comment type="caution">
    <text evidence="3">The sequence shown here is derived from an EMBL/GenBank/DDBJ whole genome shotgun (WGS) entry which is preliminary data.</text>
</comment>
<evidence type="ECO:0000313" key="4">
    <source>
        <dbReference type="Proteomes" id="UP000321181"/>
    </source>
</evidence>
<name>A0A512DFK7_9CELL</name>
<feature type="compositionally biased region" description="Basic and acidic residues" evidence="2">
    <location>
        <begin position="160"/>
        <end position="187"/>
    </location>
</feature>
<dbReference type="EMBL" id="BJYY01000018">
    <property type="protein sequence ID" value="GEO35245.1"/>
    <property type="molecule type" value="Genomic_DNA"/>
</dbReference>
<evidence type="ECO:0000256" key="1">
    <source>
        <dbReference type="SAM" id="Coils"/>
    </source>
</evidence>
<evidence type="ECO:0000313" key="3">
    <source>
        <dbReference type="EMBL" id="GEO35245.1"/>
    </source>
</evidence>
<keyword evidence="4" id="KW-1185">Reference proteome</keyword>
<dbReference type="AlphaFoldDB" id="A0A512DFK7"/>
<organism evidence="3 4">
    <name type="scientific">Cellulomonas aerilata</name>
    <dbReference type="NCBI Taxonomy" id="515326"/>
    <lineage>
        <taxon>Bacteria</taxon>
        <taxon>Bacillati</taxon>
        <taxon>Actinomycetota</taxon>
        <taxon>Actinomycetes</taxon>
        <taxon>Micrococcales</taxon>
        <taxon>Cellulomonadaceae</taxon>
        <taxon>Cellulomonas</taxon>
    </lineage>
</organism>
<keyword evidence="1" id="KW-0175">Coiled coil</keyword>
<proteinExistence type="predicted"/>
<feature type="coiled-coil region" evidence="1">
    <location>
        <begin position="67"/>
        <end position="94"/>
    </location>
</feature>
<feature type="compositionally biased region" description="Low complexity" evidence="2">
    <location>
        <begin position="133"/>
        <end position="142"/>
    </location>
</feature>
<feature type="region of interest" description="Disordered" evidence="2">
    <location>
        <begin position="133"/>
        <end position="243"/>
    </location>
</feature>
<reference evidence="3 4" key="1">
    <citation type="submission" date="2019-07" db="EMBL/GenBank/DDBJ databases">
        <title>Whole genome shotgun sequence of Cellulomonas aerilata NBRC 106308.</title>
        <authorList>
            <person name="Hosoyama A."/>
            <person name="Uohara A."/>
            <person name="Ohji S."/>
            <person name="Ichikawa N."/>
        </authorList>
    </citation>
    <scope>NUCLEOTIDE SEQUENCE [LARGE SCALE GENOMIC DNA]</scope>
    <source>
        <strain evidence="3 4">NBRC 106308</strain>
    </source>
</reference>